<organism evidence="2 3">
    <name type="scientific">Hypholoma sublateritium (strain FD-334 SS-4)</name>
    <dbReference type="NCBI Taxonomy" id="945553"/>
    <lineage>
        <taxon>Eukaryota</taxon>
        <taxon>Fungi</taxon>
        <taxon>Dikarya</taxon>
        <taxon>Basidiomycota</taxon>
        <taxon>Agaricomycotina</taxon>
        <taxon>Agaricomycetes</taxon>
        <taxon>Agaricomycetidae</taxon>
        <taxon>Agaricales</taxon>
        <taxon>Agaricineae</taxon>
        <taxon>Strophariaceae</taxon>
        <taxon>Hypholoma</taxon>
    </lineage>
</organism>
<gene>
    <name evidence="2" type="ORF">HYPSUDRAFT_44948</name>
</gene>
<proteinExistence type="predicted"/>
<dbReference type="Proteomes" id="UP000054270">
    <property type="component" value="Unassembled WGS sequence"/>
</dbReference>
<name>A0A0D2NIR7_HYPSF</name>
<protein>
    <submittedName>
        <fullName evidence="2">Uncharacterized protein</fullName>
    </submittedName>
</protein>
<keyword evidence="1" id="KW-1133">Transmembrane helix</keyword>
<feature type="transmembrane region" description="Helical" evidence="1">
    <location>
        <begin position="48"/>
        <end position="66"/>
    </location>
</feature>
<reference evidence="3" key="1">
    <citation type="submission" date="2014-04" db="EMBL/GenBank/DDBJ databases">
        <title>Evolutionary Origins and Diversification of the Mycorrhizal Mutualists.</title>
        <authorList>
            <consortium name="DOE Joint Genome Institute"/>
            <consortium name="Mycorrhizal Genomics Consortium"/>
            <person name="Kohler A."/>
            <person name="Kuo A."/>
            <person name="Nagy L.G."/>
            <person name="Floudas D."/>
            <person name="Copeland A."/>
            <person name="Barry K.W."/>
            <person name="Cichocki N."/>
            <person name="Veneault-Fourrey C."/>
            <person name="LaButti K."/>
            <person name="Lindquist E.A."/>
            <person name="Lipzen A."/>
            <person name="Lundell T."/>
            <person name="Morin E."/>
            <person name="Murat C."/>
            <person name="Riley R."/>
            <person name="Ohm R."/>
            <person name="Sun H."/>
            <person name="Tunlid A."/>
            <person name="Henrissat B."/>
            <person name="Grigoriev I.V."/>
            <person name="Hibbett D.S."/>
            <person name="Martin F."/>
        </authorList>
    </citation>
    <scope>NUCLEOTIDE SEQUENCE [LARGE SCALE GENOMIC DNA]</scope>
    <source>
        <strain evidence="3">FD-334 SS-4</strain>
    </source>
</reference>
<sequence>MSNFAYEAADTIPEMNSTLAFSLKFSSHRALIDTCVVLPAIPIASFRYIYFAVSLFSGFYAPLIVYPCSTIDNSLPGHGLPTFFRTVTLD</sequence>
<keyword evidence="1" id="KW-0812">Transmembrane</keyword>
<keyword evidence="3" id="KW-1185">Reference proteome</keyword>
<evidence type="ECO:0000313" key="2">
    <source>
        <dbReference type="EMBL" id="KJA18779.1"/>
    </source>
</evidence>
<accession>A0A0D2NIR7</accession>
<evidence type="ECO:0000256" key="1">
    <source>
        <dbReference type="SAM" id="Phobius"/>
    </source>
</evidence>
<evidence type="ECO:0000313" key="3">
    <source>
        <dbReference type="Proteomes" id="UP000054270"/>
    </source>
</evidence>
<dbReference type="AlphaFoldDB" id="A0A0D2NIR7"/>
<keyword evidence="1" id="KW-0472">Membrane</keyword>
<dbReference type="EMBL" id="KN817585">
    <property type="protein sequence ID" value="KJA18779.1"/>
    <property type="molecule type" value="Genomic_DNA"/>
</dbReference>